<keyword evidence="6" id="KW-0540">Nuclease</keyword>
<dbReference type="OrthoDB" id="9798929at2"/>
<dbReference type="GO" id="GO:0003677">
    <property type="term" value="F:DNA binding"/>
    <property type="evidence" value="ECO:0007669"/>
    <property type="project" value="UniProtKB-KW"/>
</dbReference>
<keyword evidence="6" id="KW-0255">Endonuclease</keyword>
<keyword evidence="6" id="KW-0378">Hydrolase</keyword>
<dbReference type="Pfam" id="PF01420">
    <property type="entry name" value="Methylase_S"/>
    <property type="match status" value="2"/>
</dbReference>
<sequence>MKSNTYQTKSIASLGRITTGRTPSTNNDNNFGGRIPFVTPRDLDGRRTISTTERYLTTSGLKEVSAALIPAGSIMVSCIGSDMGKVAIAGKDCVTNQQINSITVLDPEISPEFLYYTLAPLKNYLLHLGSGGTALPILNKTDFSKLKLQFPPLSEQKRIAHILGTLDDKIELNRQMNRTLEAMARALFKSWFIDFDPVRAKMEGRQPAGLDPETAALFPERLVDSELGLIPEGWEVKPLDRIAKFLNGTAIRKYRPENDDEAYLRAIKIREMRDGFSEKSDTVTRDIPKKFIIEDGDVLFSWSGSLLVQIWTGGRGALNQHIFKVTSKNYPKWFIYEWTRHHLDMFQRIAASKATTMGHINRGHLSQALCAIPPKPTLTAINKSAEDFLSKSIKLNIENRTLEATKAELLPLLFQTAPTLHIQP</sequence>
<keyword evidence="3" id="KW-0238">DNA-binding</keyword>
<accession>A0A5C6XJM6</accession>
<feature type="domain" description="Type I restriction modification DNA specificity" evidence="5">
    <location>
        <begin position="231"/>
        <end position="399"/>
    </location>
</feature>
<evidence type="ECO:0000256" key="2">
    <source>
        <dbReference type="ARBA" id="ARBA00022747"/>
    </source>
</evidence>
<gene>
    <name evidence="6" type="ORF">FRC98_05740</name>
</gene>
<evidence type="ECO:0000256" key="3">
    <source>
        <dbReference type="ARBA" id="ARBA00023125"/>
    </source>
</evidence>
<dbReference type="Gene3D" id="1.10.287.1120">
    <property type="entry name" value="Bipartite methylase S protein"/>
    <property type="match status" value="1"/>
</dbReference>
<comment type="similarity">
    <text evidence="1">Belongs to the type-I restriction system S methylase family.</text>
</comment>
<evidence type="ECO:0000259" key="5">
    <source>
        <dbReference type="Pfam" id="PF01420"/>
    </source>
</evidence>
<evidence type="ECO:0000256" key="4">
    <source>
        <dbReference type="SAM" id="MobiDB-lite"/>
    </source>
</evidence>
<dbReference type="PANTHER" id="PTHR30408:SF12">
    <property type="entry name" value="TYPE I RESTRICTION ENZYME MJAVIII SPECIFICITY SUBUNIT"/>
    <property type="match status" value="1"/>
</dbReference>
<keyword evidence="7" id="KW-1185">Reference proteome</keyword>
<dbReference type="RefSeq" id="WP_146980331.1">
    <property type="nucleotide sequence ID" value="NZ_VOSM01000002.1"/>
</dbReference>
<keyword evidence="2" id="KW-0680">Restriction system</keyword>
<evidence type="ECO:0000256" key="1">
    <source>
        <dbReference type="ARBA" id="ARBA00010923"/>
    </source>
</evidence>
<dbReference type="AlphaFoldDB" id="A0A5C6XJM6"/>
<dbReference type="InterPro" id="IPR044946">
    <property type="entry name" value="Restrct_endonuc_typeI_TRD_sf"/>
</dbReference>
<evidence type="ECO:0000313" key="6">
    <source>
        <dbReference type="EMBL" id="TXD38390.1"/>
    </source>
</evidence>
<dbReference type="InterPro" id="IPR052021">
    <property type="entry name" value="Type-I_RS_S_subunit"/>
</dbReference>
<dbReference type="Proteomes" id="UP000321412">
    <property type="component" value="Unassembled WGS sequence"/>
</dbReference>
<dbReference type="GO" id="GO:0004519">
    <property type="term" value="F:endonuclease activity"/>
    <property type="evidence" value="ECO:0007669"/>
    <property type="project" value="UniProtKB-KW"/>
</dbReference>
<feature type="region of interest" description="Disordered" evidence="4">
    <location>
        <begin position="1"/>
        <end position="33"/>
    </location>
</feature>
<dbReference type="Gene3D" id="3.90.220.20">
    <property type="entry name" value="DNA methylase specificity domains"/>
    <property type="match status" value="2"/>
</dbReference>
<dbReference type="PANTHER" id="PTHR30408">
    <property type="entry name" value="TYPE-1 RESTRICTION ENZYME ECOKI SPECIFICITY PROTEIN"/>
    <property type="match status" value="1"/>
</dbReference>
<evidence type="ECO:0000313" key="7">
    <source>
        <dbReference type="Proteomes" id="UP000321412"/>
    </source>
</evidence>
<reference evidence="6 7" key="1">
    <citation type="submission" date="2019-08" db="EMBL/GenBank/DDBJ databases">
        <title>Bradymonadales sp. TMQ4.</title>
        <authorList>
            <person name="Liang Q."/>
        </authorList>
    </citation>
    <scope>NUCLEOTIDE SEQUENCE [LARGE SCALE GENOMIC DNA]</scope>
    <source>
        <strain evidence="6 7">TMQ4</strain>
    </source>
</reference>
<comment type="caution">
    <text evidence="6">The sequence shown here is derived from an EMBL/GenBank/DDBJ whole genome shotgun (WGS) entry which is preliminary data.</text>
</comment>
<dbReference type="GO" id="GO:0009307">
    <property type="term" value="P:DNA restriction-modification system"/>
    <property type="evidence" value="ECO:0007669"/>
    <property type="project" value="UniProtKB-KW"/>
</dbReference>
<feature type="compositionally biased region" description="Polar residues" evidence="4">
    <location>
        <begin position="1"/>
        <end position="11"/>
    </location>
</feature>
<dbReference type="InterPro" id="IPR000055">
    <property type="entry name" value="Restrct_endonuc_typeI_TRD"/>
</dbReference>
<organism evidence="6 7">
    <name type="scientific">Lujinxingia vulgaris</name>
    <dbReference type="NCBI Taxonomy" id="2600176"/>
    <lineage>
        <taxon>Bacteria</taxon>
        <taxon>Deltaproteobacteria</taxon>
        <taxon>Bradymonadales</taxon>
        <taxon>Lujinxingiaceae</taxon>
        <taxon>Lujinxingia</taxon>
    </lineage>
</organism>
<feature type="domain" description="Type I restriction modification DNA specificity" evidence="5">
    <location>
        <begin position="5"/>
        <end position="181"/>
    </location>
</feature>
<name>A0A5C6XJM6_9DELT</name>
<dbReference type="EMBL" id="VOSM01000002">
    <property type="protein sequence ID" value="TXD38390.1"/>
    <property type="molecule type" value="Genomic_DNA"/>
</dbReference>
<dbReference type="SUPFAM" id="SSF116734">
    <property type="entry name" value="DNA methylase specificity domain"/>
    <property type="match status" value="2"/>
</dbReference>
<protein>
    <submittedName>
        <fullName evidence="6">Restriction endonuclease subunit S</fullName>
    </submittedName>
</protein>
<proteinExistence type="inferred from homology"/>
<feature type="compositionally biased region" description="Polar residues" evidence="4">
    <location>
        <begin position="19"/>
        <end position="30"/>
    </location>
</feature>
<dbReference type="CDD" id="cd17516">
    <property type="entry name" value="RMtype1_S_HinAWORF1578P-TRD2-CR2_like"/>
    <property type="match status" value="1"/>
</dbReference>